<proteinExistence type="predicted"/>
<sequence>MHRDLRQIAANWPPAIAGRNPLALAMHGAAIFLLASLLPISSALAADLAFITSQNGNAVSILDLKSHEIVAQTPVDGAPAPVAYDPKTGRAYVISADTGRLSVLDEKARIIDRRELGEGAFGVAVAPNGGVFVTDWFNGKLMRLDGELKQVWIAETGTAPAGVAVSHDGLLVATADRDDNQVSIFDSGTGRLIRRIKTAGEHPFAVTFHGGRLWTADVMGDAMSVIDPIGGKLVGQIETGSHPYGIAFAEGRGFVTNQYDSTLTVFDPESLEVLGEVETGDYPEGIAPLPDGSGIVVANWDSDTVTVVDAKKLEATAEIEMPAGPRAFGQFTGRQVEP</sequence>
<gene>
    <name evidence="1" type="ORF">JHX88_20930</name>
</gene>
<dbReference type="InterPro" id="IPR051200">
    <property type="entry name" value="Host-pathogen_enzymatic-act"/>
</dbReference>
<dbReference type="InterPro" id="IPR015943">
    <property type="entry name" value="WD40/YVTN_repeat-like_dom_sf"/>
</dbReference>
<reference evidence="1 2" key="1">
    <citation type="submission" date="2021-01" db="EMBL/GenBank/DDBJ databases">
        <title>Biogeographic distribution of Paracoccus.</title>
        <authorList>
            <person name="Hollensteiner J."/>
            <person name="Leineberger J."/>
            <person name="Brinkhoff T."/>
            <person name="Daniel R."/>
        </authorList>
    </citation>
    <scope>NUCLEOTIDE SEQUENCE [LARGE SCALE GENOMIC DNA]</scope>
    <source>
        <strain evidence="1 2">DSM 18447</strain>
    </source>
</reference>
<accession>A0ABY7S8D5</accession>
<organism evidence="1 2">
    <name type="scientific">Paracoccus saliphilus</name>
    <dbReference type="NCBI Taxonomy" id="405559"/>
    <lineage>
        <taxon>Bacteria</taxon>
        <taxon>Pseudomonadati</taxon>
        <taxon>Pseudomonadota</taxon>
        <taxon>Alphaproteobacteria</taxon>
        <taxon>Rhodobacterales</taxon>
        <taxon>Paracoccaceae</taxon>
        <taxon>Paracoccus</taxon>
    </lineage>
</organism>
<dbReference type="PANTHER" id="PTHR47197">
    <property type="entry name" value="PROTEIN NIRF"/>
    <property type="match status" value="1"/>
</dbReference>
<dbReference type="Proteomes" id="UP001215549">
    <property type="component" value="Chromosome"/>
</dbReference>
<dbReference type="EMBL" id="CP067140">
    <property type="protein sequence ID" value="WCR03204.1"/>
    <property type="molecule type" value="Genomic_DNA"/>
</dbReference>
<dbReference type="SUPFAM" id="SSF51004">
    <property type="entry name" value="C-terminal (heme d1) domain of cytochrome cd1-nitrite reductase"/>
    <property type="match status" value="1"/>
</dbReference>
<dbReference type="InterPro" id="IPR011048">
    <property type="entry name" value="Haem_d1_sf"/>
</dbReference>
<evidence type="ECO:0000313" key="1">
    <source>
        <dbReference type="EMBL" id="WCR03204.1"/>
    </source>
</evidence>
<keyword evidence="2" id="KW-1185">Reference proteome</keyword>
<dbReference type="RefSeq" id="WP_084202686.1">
    <property type="nucleotide sequence ID" value="NZ_CP067140.1"/>
</dbReference>
<dbReference type="Gene3D" id="2.130.10.10">
    <property type="entry name" value="YVTN repeat-like/Quinoprotein amine dehydrogenase"/>
    <property type="match status" value="2"/>
</dbReference>
<dbReference type="PANTHER" id="PTHR47197:SF3">
    <property type="entry name" value="DIHYDRO-HEME D1 DEHYDROGENASE"/>
    <property type="match status" value="1"/>
</dbReference>
<name>A0ABY7S8D5_9RHOB</name>
<evidence type="ECO:0000313" key="2">
    <source>
        <dbReference type="Proteomes" id="UP001215549"/>
    </source>
</evidence>
<protein>
    <submittedName>
        <fullName evidence="1">YncE family protein</fullName>
    </submittedName>
</protein>